<organism evidence="7 8">
    <name type="scientific">Xylocopa violacea</name>
    <name type="common">Violet carpenter bee</name>
    <name type="synonym">Apis violacea</name>
    <dbReference type="NCBI Taxonomy" id="135666"/>
    <lineage>
        <taxon>Eukaryota</taxon>
        <taxon>Metazoa</taxon>
        <taxon>Ecdysozoa</taxon>
        <taxon>Arthropoda</taxon>
        <taxon>Hexapoda</taxon>
        <taxon>Insecta</taxon>
        <taxon>Pterygota</taxon>
        <taxon>Neoptera</taxon>
        <taxon>Endopterygota</taxon>
        <taxon>Hymenoptera</taxon>
        <taxon>Apocrita</taxon>
        <taxon>Aculeata</taxon>
        <taxon>Apoidea</taxon>
        <taxon>Anthophila</taxon>
        <taxon>Apidae</taxon>
        <taxon>Xylocopa</taxon>
        <taxon>Xylocopa</taxon>
    </lineage>
</organism>
<evidence type="ECO:0000256" key="5">
    <source>
        <dbReference type="SAM" id="MobiDB-lite"/>
    </source>
</evidence>
<proteinExistence type="predicted"/>
<name>A0ABP1NB89_XYLVO</name>
<dbReference type="InterPro" id="IPR000504">
    <property type="entry name" value="RRM_dom"/>
</dbReference>
<evidence type="ECO:0000256" key="1">
    <source>
        <dbReference type="ARBA" id="ARBA00004642"/>
    </source>
</evidence>
<evidence type="ECO:0000259" key="6">
    <source>
        <dbReference type="PROSITE" id="PS50102"/>
    </source>
</evidence>
<protein>
    <recommendedName>
        <fullName evidence="6">RRM domain-containing protein</fullName>
    </recommendedName>
</protein>
<dbReference type="InterPro" id="IPR035979">
    <property type="entry name" value="RBD_domain_sf"/>
</dbReference>
<comment type="subcellular location">
    <subcellularLocation>
        <location evidence="1">Nucleus</location>
        <location evidence="1">Nucleoplasm</location>
    </subcellularLocation>
</comment>
<feature type="domain" description="RRM" evidence="6">
    <location>
        <begin position="7"/>
        <end position="84"/>
    </location>
</feature>
<evidence type="ECO:0000313" key="8">
    <source>
        <dbReference type="Proteomes" id="UP001642520"/>
    </source>
</evidence>
<dbReference type="InterPro" id="IPR012677">
    <property type="entry name" value="Nucleotide-bd_a/b_plait_sf"/>
</dbReference>
<dbReference type="Pfam" id="PF00076">
    <property type="entry name" value="RRM_1"/>
    <property type="match status" value="1"/>
</dbReference>
<evidence type="ECO:0000313" key="7">
    <source>
        <dbReference type="EMBL" id="CAL7938260.1"/>
    </source>
</evidence>
<accession>A0ABP1NB89</accession>
<dbReference type="SMART" id="SM00360">
    <property type="entry name" value="RRM"/>
    <property type="match status" value="1"/>
</dbReference>
<dbReference type="PANTHER" id="PTHR13798">
    <property type="entry name" value="RNA BINDING MOTIF RBM PROTEIN -RELATED"/>
    <property type="match status" value="1"/>
</dbReference>
<dbReference type="Proteomes" id="UP001642520">
    <property type="component" value="Unassembled WGS sequence"/>
</dbReference>
<dbReference type="PANTHER" id="PTHR13798:SF11">
    <property type="entry name" value="RNA-BINDING PROTEIN 7-RELATED"/>
    <property type="match status" value="1"/>
</dbReference>
<keyword evidence="8" id="KW-1185">Reference proteome</keyword>
<feature type="compositionally biased region" description="Basic residues" evidence="5">
    <location>
        <begin position="186"/>
        <end position="195"/>
    </location>
</feature>
<evidence type="ECO:0000256" key="4">
    <source>
        <dbReference type="PROSITE-ProRule" id="PRU00176"/>
    </source>
</evidence>
<dbReference type="SUPFAM" id="SSF54928">
    <property type="entry name" value="RNA-binding domain, RBD"/>
    <property type="match status" value="1"/>
</dbReference>
<feature type="region of interest" description="Disordered" evidence="5">
    <location>
        <begin position="157"/>
        <end position="195"/>
    </location>
</feature>
<keyword evidence="3" id="KW-0539">Nucleus</keyword>
<comment type="caution">
    <text evidence="7">The sequence shown here is derived from an EMBL/GenBank/DDBJ whole genome shotgun (WGS) entry which is preliminary data.</text>
</comment>
<dbReference type="EMBL" id="CAXAJV020001288">
    <property type="protein sequence ID" value="CAL7938260.1"/>
    <property type="molecule type" value="Genomic_DNA"/>
</dbReference>
<sequence>MMDDETRTLWCGNLSEKVTEEILYELFLQGGPVQRVCIPKDRDGKQKAYGFVTYKHINSVLYALELFDGTSLFNRRLNISRRKNENLPQINYPQNQSIDFNQLLQLGQEMSFESIPYLKAGLFGMNMLPSTDSYTRQMSNNSYTNDRRSRRLHPYHREEHKSNSHHKDHNSRNHNNHKTNDSSRHDYKHNKRNYR</sequence>
<feature type="compositionally biased region" description="Basic residues" evidence="5">
    <location>
        <begin position="163"/>
        <end position="177"/>
    </location>
</feature>
<evidence type="ECO:0000256" key="3">
    <source>
        <dbReference type="ARBA" id="ARBA00023242"/>
    </source>
</evidence>
<gene>
    <name evidence="7" type="ORF">XYLVIOL_LOCUS3180</name>
</gene>
<dbReference type="CDD" id="cd12336">
    <property type="entry name" value="RRM_RBM7_like"/>
    <property type="match status" value="1"/>
</dbReference>
<dbReference type="PROSITE" id="PS50102">
    <property type="entry name" value="RRM"/>
    <property type="match status" value="1"/>
</dbReference>
<evidence type="ECO:0000256" key="2">
    <source>
        <dbReference type="ARBA" id="ARBA00022884"/>
    </source>
</evidence>
<dbReference type="Gene3D" id="3.30.70.330">
    <property type="match status" value="1"/>
</dbReference>
<dbReference type="InterPro" id="IPR052285">
    <property type="entry name" value="NEXT_complex_subunit"/>
</dbReference>
<keyword evidence="2 4" id="KW-0694">RNA-binding</keyword>
<reference evidence="7 8" key="1">
    <citation type="submission" date="2024-08" db="EMBL/GenBank/DDBJ databases">
        <authorList>
            <person name="Will J Nash"/>
            <person name="Angela Man"/>
            <person name="Seanna McTaggart"/>
            <person name="Kendall Baker"/>
            <person name="Tom Barker"/>
            <person name="Leah Catchpole"/>
            <person name="Alex Durrant"/>
            <person name="Karim Gharbi"/>
            <person name="Naomi Irish"/>
            <person name="Gemy Kaithakottil"/>
            <person name="Debby Ku"/>
            <person name="Aaliyah Providence"/>
            <person name="Felix Shaw"/>
            <person name="David Swarbreck"/>
            <person name="Chris Watkins"/>
            <person name="Ann M. McCartney"/>
            <person name="Giulio Formenti"/>
            <person name="Alice Mouton"/>
            <person name="Noel Vella"/>
            <person name="Bjorn M von Reumont"/>
            <person name="Adriana Vella"/>
            <person name="Wilfried Haerty"/>
        </authorList>
    </citation>
    <scope>NUCLEOTIDE SEQUENCE [LARGE SCALE GENOMIC DNA]</scope>
</reference>